<dbReference type="Proteomes" id="UP000035682">
    <property type="component" value="Unplaced"/>
</dbReference>
<proteinExistence type="predicted"/>
<accession>A0A090KV46</accession>
<dbReference type="WormBase" id="SRAE_0000051900">
    <property type="protein sequence ID" value="SRP09531"/>
    <property type="gene ID" value="WBGene00256265"/>
</dbReference>
<name>A0A090KV46_STRRB</name>
<organism evidence="1">
    <name type="scientific">Strongyloides ratti</name>
    <name type="common">Parasitic roundworm</name>
    <dbReference type="NCBI Taxonomy" id="34506"/>
    <lineage>
        <taxon>Eukaryota</taxon>
        <taxon>Metazoa</taxon>
        <taxon>Ecdysozoa</taxon>
        <taxon>Nematoda</taxon>
        <taxon>Chromadorea</taxon>
        <taxon>Rhabditida</taxon>
        <taxon>Tylenchina</taxon>
        <taxon>Panagrolaimomorpha</taxon>
        <taxon>Strongyloidoidea</taxon>
        <taxon>Strongyloididae</taxon>
        <taxon>Strongyloides</taxon>
    </lineage>
</organism>
<reference evidence="2" key="1">
    <citation type="submission" date="2014-09" db="EMBL/GenBank/DDBJ databases">
        <authorList>
            <person name="Martin A.A."/>
        </authorList>
    </citation>
    <scope>NUCLEOTIDE SEQUENCE</scope>
    <source>
        <strain evidence="2">ED321</strain>
    </source>
</reference>
<evidence type="ECO:0000313" key="2">
    <source>
        <dbReference type="Proteomes" id="UP000035682"/>
    </source>
</evidence>
<reference evidence="3" key="3">
    <citation type="submission" date="2020-12" db="UniProtKB">
        <authorList>
            <consortium name="WormBaseParasite"/>
        </authorList>
    </citation>
    <scope>IDENTIFICATION</scope>
</reference>
<evidence type="ECO:0000313" key="1">
    <source>
        <dbReference type="EMBL" id="CEF61395.1"/>
    </source>
</evidence>
<protein>
    <submittedName>
        <fullName evidence="3">Ribonuclease H-like domain-containing protein</fullName>
    </submittedName>
</protein>
<dbReference type="AlphaFoldDB" id="A0A090KV46"/>
<keyword evidence="2" id="KW-1185">Reference proteome</keyword>
<evidence type="ECO:0000313" key="4">
    <source>
        <dbReference type="WormBase" id="SRAE_0000051900"/>
    </source>
</evidence>
<sequence length="132" mass="15326">MLEPFAYFYNTTVHKTTNQMPYYLHHLRYPHKGLERFAKSGNQGRVDLDLPAKALKSYAEKCYQEATQSIIKASEGKGVGEDDIKFKCGDLVLTLNKTKTGKFENNYLGPFYLKKLIRRNAYLAKYDMERKT</sequence>
<dbReference type="EMBL" id="LN609407">
    <property type="protein sequence ID" value="CEF61395.1"/>
    <property type="molecule type" value="Genomic_DNA"/>
</dbReference>
<gene>
    <name evidence="1 3 4" type="ORF">SRAE_0000051900</name>
</gene>
<dbReference type="WBParaSite" id="SRAE_0000051900.1">
    <property type="protein sequence ID" value="SRAE_0000051900.1"/>
    <property type="gene ID" value="WBGene00256265"/>
</dbReference>
<dbReference type="OrthoDB" id="413122at2759"/>
<reference evidence="1" key="2">
    <citation type="submission" date="2014-09" db="EMBL/GenBank/DDBJ databases">
        <authorList>
            <person name="Aslett A.Martin."/>
        </authorList>
    </citation>
    <scope>NUCLEOTIDE SEQUENCE</scope>
    <source>
        <strain evidence="1">ED321 Heterogonic</strain>
    </source>
</reference>
<dbReference type="GeneID" id="36373763"/>
<dbReference type="RefSeq" id="XP_024500604.1">
    <property type="nucleotide sequence ID" value="XM_024646421.1"/>
</dbReference>
<evidence type="ECO:0000313" key="3">
    <source>
        <dbReference type="WBParaSite" id="SRAE_0000051900.1"/>
    </source>
</evidence>
<dbReference type="CTD" id="36373763"/>